<dbReference type="AlphaFoldDB" id="A0A067KS61"/>
<name>A0A067KS61_JATCU</name>
<proteinExistence type="predicted"/>
<dbReference type="Proteomes" id="UP000027138">
    <property type="component" value="Unassembled WGS sequence"/>
</dbReference>
<gene>
    <name evidence="1" type="ORF">JCGZ_11967</name>
</gene>
<evidence type="ECO:0000313" key="1">
    <source>
        <dbReference type="EMBL" id="KDP34654.1"/>
    </source>
</evidence>
<evidence type="ECO:0000313" key="2">
    <source>
        <dbReference type="Proteomes" id="UP000027138"/>
    </source>
</evidence>
<keyword evidence="2" id="KW-1185">Reference proteome</keyword>
<reference evidence="1 2" key="1">
    <citation type="journal article" date="2014" name="PLoS ONE">
        <title>Global Analysis of Gene Expression Profiles in Physic Nut (Jatropha curcas L.) Seedlings Exposed to Salt Stress.</title>
        <authorList>
            <person name="Zhang L."/>
            <person name="Zhang C."/>
            <person name="Wu P."/>
            <person name="Chen Y."/>
            <person name="Li M."/>
            <person name="Jiang H."/>
            <person name="Wu G."/>
        </authorList>
    </citation>
    <scope>NUCLEOTIDE SEQUENCE [LARGE SCALE GENOMIC DNA]</scope>
    <source>
        <strain evidence="2">cv. GZQX0401</strain>
        <tissue evidence="1">Young leaves</tissue>
    </source>
</reference>
<accession>A0A067KS61</accession>
<sequence>MEKLLPNDPLAGTDEPQIGAALAPIDCLDRYRNGAQRYRFGPRWHRVPGPSAPSFLLSTPLVA</sequence>
<organism evidence="1 2">
    <name type="scientific">Jatropha curcas</name>
    <name type="common">Barbados nut</name>
    <dbReference type="NCBI Taxonomy" id="180498"/>
    <lineage>
        <taxon>Eukaryota</taxon>
        <taxon>Viridiplantae</taxon>
        <taxon>Streptophyta</taxon>
        <taxon>Embryophyta</taxon>
        <taxon>Tracheophyta</taxon>
        <taxon>Spermatophyta</taxon>
        <taxon>Magnoliopsida</taxon>
        <taxon>eudicotyledons</taxon>
        <taxon>Gunneridae</taxon>
        <taxon>Pentapetalae</taxon>
        <taxon>rosids</taxon>
        <taxon>fabids</taxon>
        <taxon>Malpighiales</taxon>
        <taxon>Euphorbiaceae</taxon>
        <taxon>Crotonoideae</taxon>
        <taxon>Jatropheae</taxon>
        <taxon>Jatropha</taxon>
    </lineage>
</organism>
<protein>
    <submittedName>
        <fullName evidence="1">Uncharacterized protein</fullName>
    </submittedName>
</protein>
<dbReference type="EMBL" id="KK914515">
    <property type="protein sequence ID" value="KDP34654.1"/>
    <property type="molecule type" value="Genomic_DNA"/>
</dbReference>